<organism evidence="3 4">
    <name type="scientific">Dyadobacter helix</name>
    <dbReference type="NCBI Taxonomy" id="2822344"/>
    <lineage>
        <taxon>Bacteria</taxon>
        <taxon>Pseudomonadati</taxon>
        <taxon>Bacteroidota</taxon>
        <taxon>Cytophagia</taxon>
        <taxon>Cytophagales</taxon>
        <taxon>Spirosomataceae</taxon>
        <taxon>Dyadobacter</taxon>
    </lineage>
</organism>
<protein>
    <recommendedName>
        <fullName evidence="5">Selenocysteine synthase</fullName>
    </recommendedName>
</protein>
<comment type="cofactor">
    <cofactor evidence="1">
        <name>pyridoxal 5'-phosphate</name>
        <dbReference type="ChEBI" id="CHEBI:597326"/>
    </cofactor>
</comment>
<gene>
    <name evidence="3" type="ORF">DYBT9275_02840</name>
</gene>
<sequence>MKRRDILKALPLAGGVVGSMEALAGNDKPMNWFKKAAANVTAVQGPLKAGPQIYQSIGVEPIINCRGTFTIIGASIELPEVRQAMEYACQYNVQIDELAFGVGQRLAEITGAEWGMVSAGCAAGMNEVTAGVIAGGNPEKLIRIPNLEGFEKTEVIIPRSSRNVYDHAIRNCGVKIITVDTIEEFQNALNPRTAMIYMMPGAAPWSVENLAKLAKPFNVPILVDAAAERLTIPNIHLQAGAAVVAYSGGKVLRGPQCAGLLLGNKDILMSAWQASAPHHGPCRDNKIGREEIIGMLAAVETWATRDHKAEMKTWVSWLETISKKVSGINSVQVNLRDPEEGALNNATPNLTITWDPAKLNITGQEVADELSTTKPRIAVGTGFRRGAAATSGPATTSISIASYMMGPGNDKIVAERVHEILTRKRSAPKAAVEMKTPAADISGRWEVSIDFYTSKSKHTFFIEKQDSNWLTGTHKGEFATRELVGNIDGDEVRFQSRYSVPGDNLVMTFYGKLSGDTITGEIDMVEYVTAKFTAKKTAYPTGRQRINIPAGRPLST</sequence>
<comment type="caution">
    <text evidence="3">The sequence shown here is derived from an EMBL/GenBank/DDBJ whole genome shotgun (WGS) entry which is preliminary data.</text>
</comment>
<name>A0A916N680_9BACT</name>
<dbReference type="InterPro" id="IPR015421">
    <property type="entry name" value="PyrdxlP-dep_Trfase_major"/>
</dbReference>
<dbReference type="Proteomes" id="UP000680038">
    <property type="component" value="Unassembled WGS sequence"/>
</dbReference>
<dbReference type="SUPFAM" id="SSF53383">
    <property type="entry name" value="PLP-dependent transferases"/>
    <property type="match status" value="1"/>
</dbReference>
<dbReference type="InterPro" id="IPR015424">
    <property type="entry name" value="PyrdxlP-dep_Trfase"/>
</dbReference>
<evidence type="ECO:0008006" key="5">
    <source>
        <dbReference type="Google" id="ProtNLM"/>
    </source>
</evidence>
<evidence type="ECO:0000256" key="1">
    <source>
        <dbReference type="ARBA" id="ARBA00001933"/>
    </source>
</evidence>
<keyword evidence="4" id="KW-1185">Reference proteome</keyword>
<proteinExistence type="predicted"/>
<reference evidence="3" key="1">
    <citation type="submission" date="2021-04" db="EMBL/GenBank/DDBJ databases">
        <authorList>
            <person name="Rodrigo-Torres L."/>
            <person name="Arahal R. D."/>
            <person name="Lucena T."/>
        </authorList>
    </citation>
    <scope>NUCLEOTIDE SEQUENCE</scope>
    <source>
        <strain evidence="3">CECT 9275</strain>
    </source>
</reference>
<evidence type="ECO:0000313" key="3">
    <source>
        <dbReference type="EMBL" id="CAG5002214.1"/>
    </source>
</evidence>
<dbReference type="RefSeq" id="WP_215239407.1">
    <property type="nucleotide sequence ID" value="NZ_CAJRAF010000002.1"/>
</dbReference>
<dbReference type="Gene3D" id="3.40.640.10">
    <property type="entry name" value="Type I PLP-dependent aspartate aminotransferase-like (Major domain)"/>
    <property type="match status" value="1"/>
</dbReference>
<dbReference type="PANTHER" id="PTHR32328">
    <property type="entry name" value="L-SERYL-TRNA(SEC) SELENIUM TRANSFERASE"/>
    <property type="match status" value="1"/>
</dbReference>
<dbReference type="GO" id="GO:0004125">
    <property type="term" value="F:L-seryl-tRNA(Sec) selenium transferase activity"/>
    <property type="evidence" value="ECO:0007669"/>
    <property type="project" value="TreeGrafter"/>
</dbReference>
<keyword evidence="2" id="KW-0663">Pyridoxal phosphate</keyword>
<dbReference type="AlphaFoldDB" id="A0A916N680"/>
<accession>A0A916N680</accession>
<dbReference type="EMBL" id="CAJRAF010000002">
    <property type="protein sequence ID" value="CAG5002214.1"/>
    <property type="molecule type" value="Genomic_DNA"/>
</dbReference>
<evidence type="ECO:0000256" key="2">
    <source>
        <dbReference type="ARBA" id="ARBA00022898"/>
    </source>
</evidence>
<dbReference type="PANTHER" id="PTHR32328:SF0">
    <property type="entry name" value="L-SERYL-TRNA(SEC) SELENIUM TRANSFERASE"/>
    <property type="match status" value="1"/>
</dbReference>
<evidence type="ECO:0000313" key="4">
    <source>
        <dbReference type="Proteomes" id="UP000680038"/>
    </source>
</evidence>